<proteinExistence type="inferred from homology"/>
<feature type="binding site" evidence="8">
    <location>
        <position position="5"/>
    </location>
    <ligand>
        <name>Mg(2+)</name>
        <dbReference type="ChEBI" id="CHEBI:18420"/>
    </ligand>
</feature>
<evidence type="ECO:0000259" key="9">
    <source>
        <dbReference type="Pfam" id="PF01850"/>
    </source>
</evidence>
<dbReference type="RefSeq" id="WP_323356873.1">
    <property type="nucleotide sequence ID" value="NZ_JAYGHY010000028.1"/>
</dbReference>
<comment type="caution">
    <text evidence="10">The sequence shown here is derived from an EMBL/GenBank/DDBJ whole genome shotgun (WGS) entry which is preliminary data.</text>
</comment>
<dbReference type="SUPFAM" id="SSF88723">
    <property type="entry name" value="PIN domain-like"/>
    <property type="match status" value="1"/>
</dbReference>
<evidence type="ECO:0000256" key="3">
    <source>
        <dbReference type="ARBA" id="ARBA00022722"/>
    </source>
</evidence>
<evidence type="ECO:0000313" key="10">
    <source>
        <dbReference type="EMBL" id="MEA5442831.1"/>
    </source>
</evidence>
<comment type="similarity">
    <text evidence="7 8">Belongs to the PINc/VapC protein family.</text>
</comment>
<evidence type="ECO:0000256" key="6">
    <source>
        <dbReference type="ARBA" id="ARBA00022842"/>
    </source>
</evidence>
<keyword evidence="5 8" id="KW-0378">Hydrolase</keyword>
<evidence type="ECO:0000313" key="11">
    <source>
        <dbReference type="Proteomes" id="UP001302329"/>
    </source>
</evidence>
<gene>
    <name evidence="8" type="primary">vapC</name>
    <name evidence="10" type="ORF">VB739_09735</name>
</gene>
<dbReference type="HAMAP" id="MF_00265">
    <property type="entry name" value="VapC_Nob1"/>
    <property type="match status" value="1"/>
</dbReference>
<dbReference type="PANTHER" id="PTHR33653">
    <property type="entry name" value="RIBONUCLEASE VAPC2"/>
    <property type="match status" value="1"/>
</dbReference>
<dbReference type="InterPro" id="IPR029060">
    <property type="entry name" value="PIN-like_dom_sf"/>
</dbReference>
<keyword evidence="8" id="KW-0800">Toxin</keyword>
<dbReference type="EMBL" id="JAYGHY010000028">
    <property type="protein sequence ID" value="MEA5442831.1"/>
    <property type="molecule type" value="Genomic_DNA"/>
</dbReference>
<comment type="function">
    <text evidence="8">Toxic component of a toxin-antitoxin (TA) system. An RNase.</text>
</comment>
<evidence type="ECO:0000256" key="7">
    <source>
        <dbReference type="ARBA" id="ARBA00038093"/>
    </source>
</evidence>
<evidence type="ECO:0000256" key="2">
    <source>
        <dbReference type="ARBA" id="ARBA00022649"/>
    </source>
</evidence>
<keyword evidence="2 8" id="KW-1277">Toxin-antitoxin system</keyword>
<dbReference type="PANTHER" id="PTHR33653:SF1">
    <property type="entry name" value="RIBONUCLEASE VAPC2"/>
    <property type="match status" value="1"/>
</dbReference>
<sequence>MIVLDTNVIAELMRPQPEPAVLAWADRLDPVDVGITAMNEAEILHGLTRLADGRRKQALLDSWQALVTALLGDRVLAFHREAAHWYGELLVRREQLGRPIATADAVIAATVLAQGAQLATRNVSDFTGLGLDLVNPWDQPEPLQPK</sequence>
<dbReference type="InterPro" id="IPR022907">
    <property type="entry name" value="VapC_family"/>
</dbReference>
<keyword evidence="6 8" id="KW-0460">Magnesium</keyword>
<reference evidence="10 11" key="1">
    <citation type="submission" date="2023-12" db="EMBL/GenBank/DDBJ databases">
        <title>Baltic Sea Cyanobacteria.</title>
        <authorList>
            <person name="Delbaje E."/>
            <person name="Fewer D.P."/>
            <person name="Shishido T.K."/>
        </authorList>
    </citation>
    <scope>NUCLEOTIDE SEQUENCE [LARGE SCALE GENOMIC DNA]</scope>
    <source>
        <strain evidence="10 11">UHCC 0281</strain>
    </source>
</reference>
<keyword evidence="3 8" id="KW-0540">Nuclease</keyword>
<dbReference type="Proteomes" id="UP001302329">
    <property type="component" value="Unassembled WGS sequence"/>
</dbReference>
<dbReference type="InterPro" id="IPR002716">
    <property type="entry name" value="PIN_dom"/>
</dbReference>
<evidence type="ECO:0000256" key="8">
    <source>
        <dbReference type="HAMAP-Rule" id="MF_00265"/>
    </source>
</evidence>
<feature type="domain" description="PIN" evidence="9">
    <location>
        <begin position="2"/>
        <end position="122"/>
    </location>
</feature>
<keyword evidence="4 8" id="KW-0479">Metal-binding</keyword>
<evidence type="ECO:0000256" key="1">
    <source>
        <dbReference type="ARBA" id="ARBA00001946"/>
    </source>
</evidence>
<dbReference type="Pfam" id="PF01850">
    <property type="entry name" value="PIN"/>
    <property type="match status" value="1"/>
</dbReference>
<organism evidence="10 11">
    <name type="scientific">Cyanobium gracile UHCC 0281</name>
    <dbReference type="NCBI Taxonomy" id="3110309"/>
    <lineage>
        <taxon>Bacteria</taxon>
        <taxon>Bacillati</taxon>
        <taxon>Cyanobacteriota</taxon>
        <taxon>Cyanophyceae</taxon>
        <taxon>Synechococcales</taxon>
        <taxon>Prochlorococcaceae</taxon>
        <taxon>Cyanobium</taxon>
    </lineage>
</organism>
<dbReference type="InterPro" id="IPR050556">
    <property type="entry name" value="Type_II_TA_system_RNase"/>
</dbReference>
<dbReference type="Gene3D" id="3.40.50.1010">
    <property type="entry name" value="5'-nuclease"/>
    <property type="match status" value="1"/>
</dbReference>
<comment type="cofactor">
    <cofactor evidence="1 8">
        <name>Mg(2+)</name>
        <dbReference type="ChEBI" id="CHEBI:18420"/>
    </cofactor>
</comment>
<protein>
    <recommendedName>
        <fullName evidence="8">Ribonuclease VapC</fullName>
        <shortName evidence="8">RNase VapC</shortName>
        <ecNumber evidence="8">3.1.-.-</ecNumber>
    </recommendedName>
    <alternativeName>
        <fullName evidence="8">Toxin VapC</fullName>
    </alternativeName>
</protein>
<accession>A0ABU5SWF8</accession>
<dbReference type="EC" id="3.1.-.-" evidence="8"/>
<evidence type="ECO:0000256" key="5">
    <source>
        <dbReference type="ARBA" id="ARBA00022801"/>
    </source>
</evidence>
<keyword evidence="11" id="KW-1185">Reference proteome</keyword>
<name>A0ABU5SWF8_9CYAN</name>
<evidence type="ECO:0000256" key="4">
    <source>
        <dbReference type="ARBA" id="ARBA00022723"/>
    </source>
</evidence>
<feature type="binding site" evidence="8">
    <location>
        <position position="104"/>
    </location>
    <ligand>
        <name>Mg(2+)</name>
        <dbReference type="ChEBI" id="CHEBI:18420"/>
    </ligand>
</feature>
<dbReference type="CDD" id="cd18731">
    <property type="entry name" value="PIN_NgFitB-like"/>
    <property type="match status" value="1"/>
</dbReference>